<proteinExistence type="predicted"/>
<sequence>MDGKHLLDEAEQASIALVQRWRAEVNATAGQGESPRIQQGLIQELEYLKMRSPPVRSN</sequence>
<dbReference type="RefSeq" id="WP_377825620.1">
    <property type="nucleotide sequence ID" value="NZ_JBHSWJ010000002.1"/>
</dbReference>
<protein>
    <submittedName>
        <fullName evidence="1">Uncharacterized protein</fullName>
    </submittedName>
</protein>
<dbReference type="Proteomes" id="UP001596356">
    <property type="component" value="Unassembled WGS sequence"/>
</dbReference>
<keyword evidence="2" id="KW-1185">Reference proteome</keyword>
<reference evidence="2" key="1">
    <citation type="journal article" date="2019" name="Int. J. Syst. Evol. Microbiol.">
        <title>The Global Catalogue of Microorganisms (GCM) 10K type strain sequencing project: providing services to taxonomists for standard genome sequencing and annotation.</title>
        <authorList>
            <consortium name="The Broad Institute Genomics Platform"/>
            <consortium name="The Broad Institute Genome Sequencing Center for Infectious Disease"/>
            <person name="Wu L."/>
            <person name="Ma J."/>
        </authorList>
    </citation>
    <scope>NUCLEOTIDE SEQUENCE [LARGE SCALE GENOMIC DNA]</scope>
    <source>
        <strain evidence="2">NBRC 106593</strain>
    </source>
</reference>
<gene>
    <name evidence="1" type="ORF">ACFQBT_19385</name>
</gene>
<organism evidence="1 2">
    <name type="scientific">Branchiibius cervicis</name>
    <dbReference type="NCBI Taxonomy" id="908252"/>
    <lineage>
        <taxon>Bacteria</taxon>
        <taxon>Bacillati</taxon>
        <taxon>Actinomycetota</taxon>
        <taxon>Actinomycetes</taxon>
        <taxon>Micrococcales</taxon>
        <taxon>Dermacoccaceae</taxon>
        <taxon>Branchiibius</taxon>
    </lineage>
</organism>
<dbReference type="EMBL" id="JBHSWJ010000002">
    <property type="protein sequence ID" value="MFC6715874.1"/>
    <property type="molecule type" value="Genomic_DNA"/>
</dbReference>
<evidence type="ECO:0000313" key="1">
    <source>
        <dbReference type="EMBL" id="MFC6715874.1"/>
    </source>
</evidence>
<comment type="caution">
    <text evidence="1">The sequence shown here is derived from an EMBL/GenBank/DDBJ whole genome shotgun (WGS) entry which is preliminary data.</text>
</comment>
<evidence type="ECO:0000313" key="2">
    <source>
        <dbReference type="Proteomes" id="UP001596356"/>
    </source>
</evidence>
<name>A0ABW2AXZ3_9MICO</name>
<accession>A0ABW2AXZ3</accession>